<feature type="chain" id="PRO_5035811695" description="C-type natriuretic peptide" evidence="8">
    <location>
        <begin position="31"/>
        <end position="136"/>
    </location>
</feature>
<dbReference type="PANTHER" id="PTHR12167">
    <property type="entry name" value="C-TYPE NATRIURETIC PEPTIDE"/>
    <property type="match status" value="1"/>
</dbReference>
<dbReference type="Proteomes" id="UP000824540">
    <property type="component" value="Unassembled WGS sequence"/>
</dbReference>
<organism evidence="9 10">
    <name type="scientific">Albula glossodonta</name>
    <name type="common">roundjaw bonefish</name>
    <dbReference type="NCBI Taxonomy" id="121402"/>
    <lineage>
        <taxon>Eukaryota</taxon>
        <taxon>Metazoa</taxon>
        <taxon>Chordata</taxon>
        <taxon>Craniata</taxon>
        <taxon>Vertebrata</taxon>
        <taxon>Euteleostomi</taxon>
        <taxon>Actinopterygii</taxon>
        <taxon>Neopterygii</taxon>
        <taxon>Teleostei</taxon>
        <taxon>Albuliformes</taxon>
        <taxon>Albulidae</taxon>
        <taxon>Albula</taxon>
    </lineage>
</organism>
<comment type="caution">
    <text evidence="9">The sequence shown here is derived from an EMBL/GenBank/DDBJ whole genome shotgun (WGS) entry which is preliminary data.</text>
</comment>
<accession>A0A8T2P553</accession>
<evidence type="ECO:0000256" key="1">
    <source>
        <dbReference type="ARBA" id="ARBA00004613"/>
    </source>
</evidence>
<keyword evidence="3" id="KW-0964">Secreted</keyword>
<dbReference type="AlphaFoldDB" id="A0A8T2P553"/>
<dbReference type="GO" id="GO:0097746">
    <property type="term" value="P:blood vessel diameter maintenance"/>
    <property type="evidence" value="ECO:0007669"/>
    <property type="project" value="UniProtKB-KW"/>
</dbReference>
<gene>
    <name evidence="9" type="ORF">JZ751_006722</name>
</gene>
<dbReference type="InterPro" id="IPR030480">
    <property type="entry name" value="Natr_peptide_CS"/>
</dbReference>
<dbReference type="EMBL" id="JAFBMS010000015">
    <property type="protein sequence ID" value="KAG9346411.1"/>
    <property type="molecule type" value="Genomic_DNA"/>
</dbReference>
<evidence type="ECO:0008006" key="11">
    <source>
        <dbReference type="Google" id="ProtNLM"/>
    </source>
</evidence>
<sequence>MASSSSMSSSSCPFFFCLSLLLFMAMQVDSRPSQQKSESQILNNLFGARISSLLLTQPEVIEGSAENPPSGSQGGHNLSPRMDLARSKVPAHGLPRFFLDFMGRQRKFRGRTRKSSGRGCFGLKMDRIGALSGLGC</sequence>
<dbReference type="GO" id="GO:0007168">
    <property type="term" value="P:receptor guanylyl cyclase signaling pathway"/>
    <property type="evidence" value="ECO:0007669"/>
    <property type="project" value="TreeGrafter"/>
</dbReference>
<dbReference type="GO" id="GO:0005179">
    <property type="term" value="F:hormone activity"/>
    <property type="evidence" value="ECO:0007669"/>
    <property type="project" value="InterPro"/>
</dbReference>
<evidence type="ECO:0000256" key="5">
    <source>
        <dbReference type="ARBA" id="ARBA00022858"/>
    </source>
</evidence>
<evidence type="ECO:0000313" key="9">
    <source>
        <dbReference type="EMBL" id="KAG9346411.1"/>
    </source>
</evidence>
<dbReference type="InterPro" id="IPR002406">
    <property type="entry name" value="C_natriurtcpep"/>
</dbReference>
<evidence type="ECO:0000313" key="10">
    <source>
        <dbReference type="Proteomes" id="UP000824540"/>
    </source>
</evidence>
<evidence type="ECO:0000256" key="4">
    <source>
        <dbReference type="ARBA" id="ARBA00022685"/>
    </source>
</evidence>
<dbReference type="Pfam" id="PF00212">
    <property type="entry name" value="ANP"/>
    <property type="match status" value="1"/>
</dbReference>
<dbReference type="GO" id="GO:0005576">
    <property type="term" value="C:extracellular region"/>
    <property type="evidence" value="ECO:0007669"/>
    <property type="project" value="UniProtKB-SubCell"/>
</dbReference>
<name>A0A8T2P553_9TELE</name>
<dbReference type="GO" id="GO:0006182">
    <property type="term" value="P:cGMP biosynthetic process"/>
    <property type="evidence" value="ECO:0007669"/>
    <property type="project" value="TreeGrafter"/>
</dbReference>
<dbReference type="SMART" id="SM00183">
    <property type="entry name" value="NAT_PEP"/>
    <property type="match status" value="1"/>
</dbReference>
<evidence type="ECO:0000256" key="7">
    <source>
        <dbReference type="SAM" id="MobiDB-lite"/>
    </source>
</evidence>
<dbReference type="PRINTS" id="PR00710">
    <property type="entry name" value="NATPEPTIDES"/>
</dbReference>
<comment type="subcellular location">
    <subcellularLocation>
        <location evidence="1 6">Secreted</location>
    </subcellularLocation>
</comment>
<reference evidence="9" key="1">
    <citation type="thesis" date="2021" institute="BYU ScholarsArchive" country="Provo, UT, USA">
        <title>Applications of and Algorithms for Genome Assembly and Genomic Analyses with an Emphasis on Marine Teleosts.</title>
        <authorList>
            <person name="Pickett B.D."/>
        </authorList>
    </citation>
    <scope>NUCLEOTIDE SEQUENCE</scope>
    <source>
        <strain evidence="9">HI-2016</strain>
    </source>
</reference>
<dbReference type="OrthoDB" id="8911465at2759"/>
<keyword evidence="4" id="KW-0165">Cleavage on pair of basic residues</keyword>
<proteinExistence type="inferred from homology"/>
<dbReference type="PRINTS" id="PR00713">
    <property type="entry name" value="CNATPEPTIDE"/>
</dbReference>
<feature type="signal peptide" evidence="8">
    <location>
        <begin position="1"/>
        <end position="30"/>
    </location>
</feature>
<dbReference type="PROSITE" id="PS00263">
    <property type="entry name" value="NATRIURETIC_PEPTIDE"/>
    <property type="match status" value="1"/>
</dbReference>
<feature type="region of interest" description="Disordered" evidence="7">
    <location>
        <begin position="61"/>
        <end position="85"/>
    </location>
</feature>
<keyword evidence="10" id="KW-1185">Reference proteome</keyword>
<keyword evidence="5 6" id="KW-0838">Vasoactive</keyword>
<dbReference type="PANTHER" id="PTHR12167:SF6">
    <property type="entry name" value="C-TYPE NATRIURETIC PEPTIDE 2-LIKE"/>
    <property type="match status" value="1"/>
</dbReference>
<dbReference type="InterPro" id="IPR000663">
    <property type="entry name" value="Natr_peptide"/>
</dbReference>
<evidence type="ECO:0000256" key="8">
    <source>
        <dbReference type="SAM" id="SignalP"/>
    </source>
</evidence>
<evidence type="ECO:0000256" key="2">
    <source>
        <dbReference type="ARBA" id="ARBA00009041"/>
    </source>
</evidence>
<evidence type="ECO:0000256" key="6">
    <source>
        <dbReference type="RuleBase" id="RU003686"/>
    </source>
</evidence>
<keyword evidence="8" id="KW-0732">Signal</keyword>
<evidence type="ECO:0000256" key="3">
    <source>
        <dbReference type="ARBA" id="ARBA00022525"/>
    </source>
</evidence>
<protein>
    <recommendedName>
        <fullName evidence="11">C-type natriuretic peptide</fullName>
    </recommendedName>
</protein>
<comment type="similarity">
    <text evidence="2 6">Belongs to the natriuretic peptide family.</text>
</comment>